<dbReference type="PANTHER" id="PTHR47491">
    <property type="entry name" value="CAP-GLY DOMAIN LINKER"/>
    <property type="match status" value="1"/>
</dbReference>
<reference evidence="4" key="1">
    <citation type="submission" date="2016-07" db="EMBL/GenBank/DDBJ databases">
        <title>De novo transcriptome assembly of four accessions of the metal hyperaccumulator plant Noccaea caerulescens.</title>
        <authorList>
            <person name="Blande D."/>
            <person name="Halimaa P."/>
            <person name="Tervahauta A.I."/>
            <person name="Aarts M.G."/>
            <person name="Karenlampi S.O."/>
        </authorList>
    </citation>
    <scope>NUCLEOTIDE SEQUENCE</scope>
</reference>
<evidence type="ECO:0000313" key="4">
    <source>
        <dbReference type="EMBL" id="JAU38353.1"/>
    </source>
</evidence>
<feature type="region of interest" description="Disordered" evidence="2">
    <location>
        <begin position="10"/>
        <end position="54"/>
    </location>
</feature>
<protein>
    <recommendedName>
        <fullName evidence="3">DUF7653 domain-containing protein</fullName>
    </recommendedName>
</protein>
<feature type="compositionally biased region" description="Polar residues" evidence="2">
    <location>
        <begin position="30"/>
        <end position="43"/>
    </location>
</feature>
<feature type="domain" description="DUF7653" evidence="3">
    <location>
        <begin position="575"/>
        <end position="705"/>
    </location>
</feature>
<feature type="region of interest" description="Disordered" evidence="2">
    <location>
        <begin position="145"/>
        <end position="190"/>
    </location>
</feature>
<feature type="compositionally biased region" description="Low complexity" evidence="2">
    <location>
        <begin position="150"/>
        <end position="160"/>
    </location>
</feature>
<accession>A0A1J3F2D9</accession>
<dbReference type="PANTHER" id="PTHR47491:SF5">
    <property type="entry name" value="CAP-GLY DOMAIN LINKER"/>
    <property type="match status" value="1"/>
</dbReference>
<dbReference type="EMBL" id="GEVK01014479">
    <property type="protein sequence ID" value="JAU38353.1"/>
    <property type="molecule type" value="Transcribed_RNA"/>
</dbReference>
<feature type="compositionally biased region" description="Low complexity" evidence="2">
    <location>
        <begin position="116"/>
        <end position="126"/>
    </location>
</feature>
<dbReference type="InterPro" id="IPR056070">
    <property type="entry name" value="DUF7653"/>
</dbReference>
<dbReference type="Pfam" id="PF24670">
    <property type="entry name" value="DUF7653"/>
    <property type="match status" value="1"/>
</dbReference>
<dbReference type="AlphaFoldDB" id="A0A1J3F2D9"/>
<evidence type="ECO:0000259" key="3">
    <source>
        <dbReference type="Pfam" id="PF24670"/>
    </source>
</evidence>
<keyword evidence="1" id="KW-0175">Coiled coil</keyword>
<feature type="region of interest" description="Disordered" evidence="2">
    <location>
        <begin position="71"/>
        <end position="126"/>
    </location>
</feature>
<organism evidence="4">
    <name type="scientific">Noccaea caerulescens</name>
    <name type="common">Alpine penny-cress</name>
    <name type="synonym">Thlaspi caerulescens</name>
    <dbReference type="NCBI Taxonomy" id="107243"/>
    <lineage>
        <taxon>Eukaryota</taxon>
        <taxon>Viridiplantae</taxon>
        <taxon>Streptophyta</taxon>
        <taxon>Embryophyta</taxon>
        <taxon>Tracheophyta</taxon>
        <taxon>Spermatophyta</taxon>
        <taxon>Magnoliopsida</taxon>
        <taxon>eudicotyledons</taxon>
        <taxon>Gunneridae</taxon>
        <taxon>Pentapetalae</taxon>
        <taxon>rosids</taxon>
        <taxon>malvids</taxon>
        <taxon>Brassicales</taxon>
        <taxon>Brassicaceae</taxon>
        <taxon>Coluteocarpeae</taxon>
        <taxon>Noccaea</taxon>
    </lineage>
</organism>
<evidence type="ECO:0000256" key="1">
    <source>
        <dbReference type="SAM" id="Coils"/>
    </source>
</evidence>
<feature type="compositionally biased region" description="Polar residues" evidence="2">
    <location>
        <begin position="72"/>
        <end position="83"/>
    </location>
</feature>
<sequence length="892" mass="102351">MKKLFFFRSGNGADKQVHCEKAADSKMKAQASSQAEQEFNSPKSHGEVSGGPALRRSLSLSSAGFLFDKFGETSTNDQPSSAKSQDHHRNHSSRCFTPERQVRERQCEAEKFQHDSSGSSSSCSSNVSSKVLDRYIDGEEHLERCKKKSISSQSDVSGSISRRRLPPRVQWTVPTSPSDTLNDKRKSHSFREAKGTRLRYSSTDCVEDGSRRGSPRSLARNVIERLSQTHGKSKGSNHEPITIQDIYGGSLDRAFDSSSDVTANVSLAEHYEPVNEFYAHDYGKHQQNHIHGKNVYRFMEEGIDSELEMKIKEAEKRVRFFSEELKQQRCLSDCDFDVSSLVGAVRKLEDERINLAFENVNLLRSQLVERTSAREENRRVKSDWDLHRQLLEKERSELQDGLEKELDRRSGEWTSKLEKFHFEEKKLRERVRELAEQNVSLQRELSVFNENETESKDLRTHLERRVAELTTTADELHDENSYLKQTLSQLEGTYAGATEDLDFLRRNFEEKDQECKELHKSVTKFLRACKEQGKTIEGLRDGVSEESKKQPSEKLDQLVKKLQVEQVRLTGIELSLRKEVESMKLETESLRHENVCLLNRLKGNGEETDITTLKLENELKMRICYLQDQGLSMLNESSQLCYKLLEFIKGKLAQFPQTGQDADSMKDGLSEQFMIESEVKIHGMRRGTENLKRSLQTVTNVVASNSESTCSSRPKEQRNQSVEETLRAELRAETLITSLLREKLYSKEQEIEQLQAELSAAVRGNEILRCEVQSTLDNLSVKTHELRDLKLQMLKKEENINRLESSLQEAAKDMASLKNILPKVSDERDQMWRELRQCCEKNMLLNAENETLKGMLEKLEEKVLEKEGEITILQDTIGSKRLNLLSSPDFLV</sequence>
<feature type="coiled-coil region" evidence="1">
    <location>
        <begin position="388"/>
        <end position="521"/>
    </location>
</feature>
<gene>
    <name evidence="4" type="ORF">LC_TR9862_c0_g1_i1_g.34776</name>
</gene>
<feature type="coiled-coil region" evidence="1">
    <location>
        <begin position="304"/>
        <end position="331"/>
    </location>
</feature>
<feature type="compositionally biased region" description="Basic and acidic residues" evidence="2">
    <location>
        <begin position="181"/>
        <end position="190"/>
    </location>
</feature>
<feature type="coiled-coil region" evidence="1">
    <location>
        <begin position="737"/>
        <end position="876"/>
    </location>
</feature>
<name>A0A1J3F2D9_NOCCA</name>
<evidence type="ECO:0000256" key="2">
    <source>
        <dbReference type="SAM" id="MobiDB-lite"/>
    </source>
</evidence>
<feature type="compositionally biased region" description="Basic and acidic residues" evidence="2">
    <location>
        <begin position="100"/>
        <end position="114"/>
    </location>
</feature>
<feature type="compositionally biased region" description="Basic and acidic residues" evidence="2">
    <location>
        <begin position="15"/>
        <end position="27"/>
    </location>
</feature>
<proteinExistence type="predicted"/>